<dbReference type="RefSeq" id="WP_354660264.1">
    <property type="nucleotide sequence ID" value="NZ_JBEXAC010000001.1"/>
</dbReference>
<protein>
    <submittedName>
        <fullName evidence="13">TonB-dependent receptor</fullName>
    </submittedName>
</protein>
<dbReference type="InterPro" id="IPR023996">
    <property type="entry name" value="TonB-dep_OMP_SusC/RagA"/>
</dbReference>
<sequence>MQKNLFIQGRFAGRGMTALILRAMRITVFLTLACVVNLYATGYSQETKLTLNLKDVKLSEVLSVIQQETDYQFLYNDEDVKNAPSVSVSVKDATVPQILAICFKNYPLNYRIGNKTVVVLPKVALPVNMALQGIVAVPPFVVKGRVTDESGNPLSGVSVGLKGQSTGTVTDANGYYSLTLADGNGTLVFSFIGYTRLEKAVDGRSGIDVVLLKSVSVLNELVTVGYGVQKKENLTGAITQISGEQLADRPASNLEQVLQGAVPGLNIQATTSSGQPGVGNSVNIRGLGSLSNSAGGASFTLGQPFVLVDGVPMELNDVDPNNVKSISILKDAASTAIYGARAAYGVILITTKTGTEGGGMKVSYSYNYALAQPTTFPRQVDALSFALILDSAAVNTGIAQPYTQEAIDRIKQYMQDPVNTPGVVPNAAGTGWDFTGSGLGGNANTDWYDVLFKKNAIRQTHNISISGSGKNISYALSGGFFHEDGISRYASEQYTRKTLSGRIESTPLNWLKVGLITKFVGSEDSYPWDISADGRDFFMNRVARNAPTLPLYNPAGGFLNASGINSGLNEKEQRKTTQWVLSPTIRLEPVKNWVTTLQYNYTYTNYTQTDIANTFYQLQPDSTKLYGLNQTQTKYIATARTSTYTSPNITSTYYRQIGGHYIGGLVGYQQELQTIFGISGNATYLLTDNVPSLSTSVGVKTPADDKGHWATQSYFGRLNYNFNEKYLFEANVRRDGSSRFAPGSRWGTFPSVSVGYNIAKENFFPLKEHISMLKFRGSWGAIGNQNVANYLYIPLMTNSIGNYLLGGEKPFLVLPPNETTTSLTWEKVNTKDIGLDMYMFDNRLYIAADWYQSDINNLVGPGMATPQIYGGTVPRNNDGSLRTRGWEVQVNWKQSLGNGFSYFVNANLSDHRSVVTSYNNPLNLLSTFYKGQVIGEIWGYKTDGLYQSEEEVTKRGVDQSFIFSGNWTPGDVKYRDMNGDNVINDGKKTADDHGDLTVIGNSQARYKYGVYAGANYKGIDLSFMIQGVGKQAIWPGGGVQNAFWGPSQGEGGVVILQGQEDYWRSDNPNAYFPKPYFGGASTARTTMNKATTDRYLQNKAYLRLKSLQIGYSLPVSLISRIKASQLRFYFSGENLFTSTKYMFFDPELSSYGNYPLQKVFSFGCNVTF</sequence>
<dbReference type="SUPFAM" id="SSF49464">
    <property type="entry name" value="Carboxypeptidase regulatory domain-like"/>
    <property type="match status" value="1"/>
</dbReference>
<name>A0ABV2T3P2_9BACT</name>
<keyword evidence="3 10" id="KW-1134">Transmembrane beta strand</keyword>
<dbReference type="Gene3D" id="2.60.40.1120">
    <property type="entry name" value="Carboxypeptidase-like, regulatory domain"/>
    <property type="match status" value="1"/>
</dbReference>
<keyword evidence="5 10" id="KW-0812">Transmembrane</keyword>
<evidence type="ECO:0000256" key="1">
    <source>
        <dbReference type="ARBA" id="ARBA00004571"/>
    </source>
</evidence>
<evidence type="ECO:0000256" key="9">
    <source>
        <dbReference type="ARBA" id="ARBA00023237"/>
    </source>
</evidence>
<keyword evidence="9 10" id="KW-0998">Cell outer membrane</keyword>
<evidence type="ECO:0000256" key="4">
    <source>
        <dbReference type="ARBA" id="ARBA00022496"/>
    </source>
</evidence>
<keyword evidence="14" id="KW-1185">Reference proteome</keyword>
<comment type="similarity">
    <text evidence="10 11">Belongs to the TonB-dependent receptor family.</text>
</comment>
<dbReference type="Pfam" id="PF00593">
    <property type="entry name" value="TonB_dep_Rec_b-barrel"/>
    <property type="match status" value="1"/>
</dbReference>
<evidence type="ECO:0000313" key="14">
    <source>
        <dbReference type="Proteomes" id="UP001549749"/>
    </source>
</evidence>
<dbReference type="Gene3D" id="2.170.130.10">
    <property type="entry name" value="TonB-dependent receptor, plug domain"/>
    <property type="match status" value="1"/>
</dbReference>
<dbReference type="Pfam" id="PF13715">
    <property type="entry name" value="CarbopepD_reg_2"/>
    <property type="match status" value="1"/>
</dbReference>
<evidence type="ECO:0000256" key="11">
    <source>
        <dbReference type="RuleBase" id="RU003357"/>
    </source>
</evidence>
<evidence type="ECO:0000256" key="5">
    <source>
        <dbReference type="ARBA" id="ARBA00022692"/>
    </source>
</evidence>
<dbReference type="InterPro" id="IPR012910">
    <property type="entry name" value="Plug_dom"/>
</dbReference>
<dbReference type="Proteomes" id="UP001549749">
    <property type="component" value="Unassembled WGS sequence"/>
</dbReference>
<dbReference type="SMART" id="SM00965">
    <property type="entry name" value="STN"/>
    <property type="match status" value="1"/>
</dbReference>
<gene>
    <name evidence="13" type="ORF">ABR189_09630</name>
</gene>
<dbReference type="Pfam" id="PF07660">
    <property type="entry name" value="STN"/>
    <property type="match status" value="1"/>
</dbReference>
<evidence type="ECO:0000256" key="10">
    <source>
        <dbReference type="PROSITE-ProRule" id="PRU01360"/>
    </source>
</evidence>
<dbReference type="InterPro" id="IPR000531">
    <property type="entry name" value="Beta-barrel_TonB"/>
</dbReference>
<proteinExistence type="inferred from homology"/>
<comment type="subcellular location">
    <subcellularLocation>
        <location evidence="1 10">Cell outer membrane</location>
        <topology evidence="1 10">Multi-pass membrane protein</topology>
    </subcellularLocation>
</comment>
<evidence type="ECO:0000256" key="7">
    <source>
        <dbReference type="ARBA" id="ARBA00023077"/>
    </source>
</evidence>
<keyword evidence="13" id="KW-0675">Receptor</keyword>
<dbReference type="InterPro" id="IPR008969">
    <property type="entry name" value="CarboxyPept-like_regulatory"/>
</dbReference>
<keyword evidence="8 10" id="KW-0472">Membrane</keyword>
<comment type="caution">
    <text evidence="13">The sequence shown here is derived from an EMBL/GenBank/DDBJ whole genome shotgun (WGS) entry which is preliminary data.</text>
</comment>
<keyword evidence="6" id="KW-0408">Iron</keyword>
<evidence type="ECO:0000256" key="8">
    <source>
        <dbReference type="ARBA" id="ARBA00023136"/>
    </source>
</evidence>
<organism evidence="13 14">
    <name type="scientific">Chitinophaga defluvii</name>
    <dbReference type="NCBI Taxonomy" id="3163343"/>
    <lineage>
        <taxon>Bacteria</taxon>
        <taxon>Pseudomonadati</taxon>
        <taxon>Bacteroidota</taxon>
        <taxon>Chitinophagia</taxon>
        <taxon>Chitinophagales</taxon>
        <taxon>Chitinophagaceae</taxon>
        <taxon>Chitinophaga</taxon>
    </lineage>
</organism>
<dbReference type="InterPro" id="IPR037066">
    <property type="entry name" value="Plug_dom_sf"/>
</dbReference>
<dbReference type="InterPro" id="IPR011662">
    <property type="entry name" value="Secretin/TonB_short_N"/>
</dbReference>
<evidence type="ECO:0000256" key="3">
    <source>
        <dbReference type="ARBA" id="ARBA00022452"/>
    </source>
</evidence>
<reference evidence="13 14" key="1">
    <citation type="submission" date="2024-06" db="EMBL/GenBank/DDBJ databases">
        <title>Chitinophaga defluvii sp. nov., isolated from municipal sewage.</title>
        <authorList>
            <person name="Zhang L."/>
        </authorList>
    </citation>
    <scope>NUCLEOTIDE SEQUENCE [LARGE SCALE GENOMIC DNA]</scope>
    <source>
        <strain evidence="13 14">H8</strain>
    </source>
</reference>
<dbReference type="PROSITE" id="PS52016">
    <property type="entry name" value="TONB_DEPENDENT_REC_3"/>
    <property type="match status" value="1"/>
</dbReference>
<dbReference type="Pfam" id="PF07715">
    <property type="entry name" value="Plug"/>
    <property type="match status" value="1"/>
</dbReference>
<dbReference type="InterPro" id="IPR023997">
    <property type="entry name" value="TonB-dep_OMP_SusC/RagA_CS"/>
</dbReference>
<dbReference type="InterPro" id="IPR039426">
    <property type="entry name" value="TonB-dep_rcpt-like"/>
</dbReference>
<dbReference type="SUPFAM" id="SSF56935">
    <property type="entry name" value="Porins"/>
    <property type="match status" value="1"/>
</dbReference>
<dbReference type="InterPro" id="IPR036942">
    <property type="entry name" value="Beta-barrel_TonB_sf"/>
</dbReference>
<keyword evidence="4" id="KW-0406">Ion transport</keyword>
<dbReference type="EMBL" id="JBEXAC010000001">
    <property type="protein sequence ID" value="MET6997629.1"/>
    <property type="molecule type" value="Genomic_DNA"/>
</dbReference>
<feature type="domain" description="Secretin/TonB short N-terminal" evidence="12">
    <location>
        <begin position="71"/>
        <end position="122"/>
    </location>
</feature>
<evidence type="ECO:0000256" key="6">
    <source>
        <dbReference type="ARBA" id="ARBA00023004"/>
    </source>
</evidence>
<dbReference type="Gene3D" id="2.40.170.20">
    <property type="entry name" value="TonB-dependent receptor, beta-barrel domain"/>
    <property type="match status" value="1"/>
</dbReference>
<dbReference type="NCBIfam" id="TIGR04057">
    <property type="entry name" value="SusC_RagA_signa"/>
    <property type="match status" value="1"/>
</dbReference>
<evidence type="ECO:0000256" key="2">
    <source>
        <dbReference type="ARBA" id="ARBA00022448"/>
    </source>
</evidence>
<keyword evidence="2 10" id="KW-0813">Transport</keyword>
<evidence type="ECO:0000313" key="13">
    <source>
        <dbReference type="EMBL" id="MET6997629.1"/>
    </source>
</evidence>
<dbReference type="NCBIfam" id="TIGR04056">
    <property type="entry name" value="OMP_RagA_SusC"/>
    <property type="match status" value="1"/>
</dbReference>
<keyword evidence="4" id="KW-0410">Iron transport</keyword>
<evidence type="ECO:0000259" key="12">
    <source>
        <dbReference type="SMART" id="SM00965"/>
    </source>
</evidence>
<accession>A0ABV2T3P2</accession>
<keyword evidence="7 11" id="KW-0798">TonB box</keyword>